<dbReference type="GO" id="GO:0032299">
    <property type="term" value="C:ribonuclease H2 complex"/>
    <property type="evidence" value="ECO:0007669"/>
    <property type="project" value="TreeGrafter"/>
</dbReference>
<evidence type="ECO:0000256" key="8">
    <source>
        <dbReference type="ARBA" id="ARBA00022759"/>
    </source>
</evidence>
<dbReference type="GO" id="GO:0004523">
    <property type="term" value="F:RNA-DNA hybrid ribonuclease activity"/>
    <property type="evidence" value="ECO:0007669"/>
    <property type="project" value="UniProtKB-EC"/>
</dbReference>
<proteinExistence type="predicted"/>
<evidence type="ECO:0000256" key="3">
    <source>
        <dbReference type="ARBA" id="ARBA00004496"/>
    </source>
</evidence>
<organism evidence="11">
    <name type="scientific">mine drainage metagenome</name>
    <dbReference type="NCBI Taxonomy" id="410659"/>
    <lineage>
        <taxon>unclassified sequences</taxon>
        <taxon>metagenomes</taxon>
        <taxon>ecological metagenomes</taxon>
    </lineage>
</organism>
<comment type="function">
    <text evidence="2">Endonuclease that specifically degrades the RNA of RNA-DNA hybrids.</text>
</comment>
<keyword evidence="5" id="KW-0963">Cytoplasm</keyword>
<dbReference type="InterPro" id="IPR001352">
    <property type="entry name" value="RNase_HII/HIII"/>
</dbReference>
<comment type="caution">
    <text evidence="11">The sequence shown here is derived from an EMBL/GenBank/DDBJ whole genome shotgun (WGS) entry which is preliminary data.</text>
</comment>
<dbReference type="PANTHER" id="PTHR10954">
    <property type="entry name" value="RIBONUCLEASE H2 SUBUNIT A"/>
    <property type="match status" value="1"/>
</dbReference>
<evidence type="ECO:0000256" key="4">
    <source>
        <dbReference type="ARBA" id="ARBA00012180"/>
    </source>
</evidence>
<dbReference type="GO" id="GO:0006298">
    <property type="term" value="P:mismatch repair"/>
    <property type="evidence" value="ECO:0007669"/>
    <property type="project" value="TreeGrafter"/>
</dbReference>
<protein>
    <recommendedName>
        <fullName evidence="4">ribonuclease H</fullName>
        <ecNumber evidence="4">3.1.26.4</ecNumber>
    </recommendedName>
</protein>
<dbReference type="Pfam" id="PF01351">
    <property type="entry name" value="RNase_HII"/>
    <property type="match status" value="1"/>
</dbReference>
<evidence type="ECO:0000256" key="9">
    <source>
        <dbReference type="ARBA" id="ARBA00022801"/>
    </source>
</evidence>
<dbReference type="SUPFAM" id="SSF53098">
    <property type="entry name" value="Ribonuclease H-like"/>
    <property type="match status" value="1"/>
</dbReference>
<feature type="non-terminal residue" evidence="11">
    <location>
        <position position="1"/>
    </location>
</feature>
<dbReference type="PROSITE" id="PS51975">
    <property type="entry name" value="RNASE_H_2"/>
    <property type="match status" value="1"/>
</dbReference>
<dbReference type="GO" id="GO:0005737">
    <property type="term" value="C:cytoplasm"/>
    <property type="evidence" value="ECO:0007669"/>
    <property type="project" value="UniProtKB-SubCell"/>
</dbReference>
<dbReference type="InterPro" id="IPR036397">
    <property type="entry name" value="RNaseH_sf"/>
</dbReference>
<gene>
    <name evidence="11" type="ORF">B1B_12537</name>
</gene>
<dbReference type="GO" id="GO:0003723">
    <property type="term" value="F:RNA binding"/>
    <property type="evidence" value="ECO:0007669"/>
    <property type="project" value="InterPro"/>
</dbReference>
<comment type="catalytic activity">
    <reaction evidence="1">
        <text>Endonucleolytic cleavage to 5'-phosphomonoester.</text>
        <dbReference type="EC" id="3.1.26.4"/>
    </reaction>
</comment>
<reference evidence="11" key="1">
    <citation type="submission" date="2013-08" db="EMBL/GenBank/DDBJ databases">
        <authorList>
            <person name="Mendez C."/>
            <person name="Richter M."/>
            <person name="Ferrer M."/>
            <person name="Sanchez J."/>
        </authorList>
    </citation>
    <scope>NUCLEOTIDE SEQUENCE</scope>
</reference>
<dbReference type="EMBL" id="AUZY01008216">
    <property type="protein sequence ID" value="EQD46991.1"/>
    <property type="molecule type" value="Genomic_DNA"/>
</dbReference>
<evidence type="ECO:0000256" key="1">
    <source>
        <dbReference type="ARBA" id="ARBA00000077"/>
    </source>
</evidence>
<evidence type="ECO:0000256" key="5">
    <source>
        <dbReference type="ARBA" id="ARBA00022490"/>
    </source>
</evidence>
<reference evidence="11" key="2">
    <citation type="journal article" date="2014" name="ISME J.">
        <title>Microbial stratification in low pH oxic and suboxic macroscopic growths along an acid mine drainage.</title>
        <authorList>
            <person name="Mendez-Garcia C."/>
            <person name="Mesa V."/>
            <person name="Sprenger R.R."/>
            <person name="Richter M."/>
            <person name="Diez M.S."/>
            <person name="Solano J."/>
            <person name="Bargiela R."/>
            <person name="Golyshina O.V."/>
            <person name="Manteca A."/>
            <person name="Ramos J.L."/>
            <person name="Gallego J.R."/>
            <person name="Llorente I."/>
            <person name="Martins Dos Santos V.A."/>
            <person name="Jensen O.N."/>
            <person name="Pelaez A.I."/>
            <person name="Sanchez J."/>
            <person name="Ferrer M."/>
        </authorList>
    </citation>
    <scope>NUCLEOTIDE SEQUENCE</scope>
</reference>
<dbReference type="GO" id="GO:0046872">
    <property type="term" value="F:metal ion binding"/>
    <property type="evidence" value="ECO:0007669"/>
    <property type="project" value="UniProtKB-KW"/>
</dbReference>
<dbReference type="EC" id="3.1.26.4" evidence="4"/>
<sequence>GRRETIALLPPEIDAAVARGALNQLEAHAFGEMIGRMRPDRAYIDACDANAPRFGTLVRRLSRWEGEVVSRHKADRDIRVVGAASIVAKVVRDRAMVALGEELGADVGSGYQTDPVTIAFLKDHLPRAGERPYWLRSSWRTTARLMAERSARTLDDFAP</sequence>
<evidence type="ECO:0000259" key="10">
    <source>
        <dbReference type="PROSITE" id="PS51975"/>
    </source>
</evidence>
<dbReference type="GO" id="GO:0043137">
    <property type="term" value="P:DNA replication, removal of RNA primer"/>
    <property type="evidence" value="ECO:0007669"/>
    <property type="project" value="TreeGrafter"/>
</dbReference>
<keyword evidence="7" id="KW-0479">Metal-binding</keyword>
<dbReference type="PANTHER" id="PTHR10954:SF23">
    <property type="entry name" value="RIBONUCLEASE"/>
    <property type="match status" value="1"/>
</dbReference>
<comment type="subcellular location">
    <subcellularLocation>
        <location evidence="3">Cytoplasm</location>
    </subcellularLocation>
</comment>
<evidence type="ECO:0000313" key="11">
    <source>
        <dbReference type="EMBL" id="EQD46991.1"/>
    </source>
</evidence>
<dbReference type="Gene3D" id="1.10.10.460">
    <property type="entry name" value="Ribonuclease hii. Domain 2"/>
    <property type="match status" value="1"/>
</dbReference>
<evidence type="ECO:0000256" key="7">
    <source>
        <dbReference type="ARBA" id="ARBA00022723"/>
    </source>
</evidence>
<dbReference type="AlphaFoldDB" id="T0ZFJ3"/>
<feature type="domain" description="RNase H type-2" evidence="10">
    <location>
        <begin position="1"/>
        <end position="151"/>
    </location>
</feature>
<dbReference type="InterPro" id="IPR024567">
    <property type="entry name" value="RNase_HII/HIII_dom"/>
</dbReference>
<name>T0ZFJ3_9ZZZZ</name>
<evidence type="ECO:0000256" key="2">
    <source>
        <dbReference type="ARBA" id="ARBA00004065"/>
    </source>
</evidence>
<keyword evidence="6" id="KW-0540">Nuclease</keyword>
<keyword evidence="9 11" id="KW-0378">Hydrolase</keyword>
<evidence type="ECO:0000256" key="6">
    <source>
        <dbReference type="ARBA" id="ARBA00022722"/>
    </source>
</evidence>
<keyword evidence="8" id="KW-0255">Endonuclease</keyword>
<accession>T0ZFJ3</accession>
<dbReference type="InterPro" id="IPR012337">
    <property type="entry name" value="RNaseH-like_sf"/>
</dbReference>
<dbReference type="Gene3D" id="3.30.420.10">
    <property type="entry name" value="Ribonuclease H-like superfamily/Ribonuclease H"/>
    <property type="match status" value="1"/>
</dbReference>
<dbReference type="InterPro" id="IPR023160">
    <property type="entry name" value="RNase_HII_hlx-loop-hlx_cap_dom"/>
</dbReference>